<accession>A0ACB7TNZ0</accession>
<reference evidence="1" key="1">
    <citation type="submission" date="2020-05" db="EMBL/GenBank/DDBJ databases">
        <title>Large-scale comparative analyses of tick genomes elucidate their genetic diversity and vector capacities.</title>
        <authorList>
            <person name="Jia N."/>
            <person name="Wang J."/>
            <person name="Shi W."/>
            <person name="Du L."/>
            <person name="Sun Y."/>
            <person name="Zhan W."/>
            <person name="Jiang J."/>
            <person name="Wang Q."/>
            <person name="Zhang B."/>
            <person name="Ji P."/>
            <person name="Sakyi L.B."/>
            <person name="Cui X."/>
            <person name="Yuan T."/>
            <person name="Jiang B."/>
            <person name="Yang W."/>
            <person name="Lam T.T.-Y."/>
            <person name="Chang Q."/>
            <person name="Ding S."/>
            <person name="Wang X."/>
            <person name="Zhu J."/>
            <person name="Ruan X."/>
            <person name="Zhao L."/>
            <person name="Wei J."/>
            <person name="Que T."/>
            <person name="Du C."/>
            <person name="Cheng J."/>
            <person name="Dai P."/>
            <person name="Han X."/>
            <person name="Huang E."/>
            <person name="Gao Y."/>
            <person name="Liu J."/>
            <person name="Shao H."/>
            <person name="Ye R."/>
            <person name="Li L."/>
            <person name="Wei W."/>
            <person name="Wang X."/>
            <person name="Wang C."/>
            <person name="Yang T."/>
            <person name="Huo Q."/>
            <person name="Li W."/>
            <person name="Guo W."/>
            <person name="Chen H."/>
            <person name="Zhou L."/>
            <person name="Ni X."/>
            <person name="Tian J."/>
            <person name="Zhou Y."/>
            <person name="Sheng Y."/>
            <person name="Liu T."/>
            <person name="Pan Y."/>
            <person name="Xia L."/>
            <person name="Li J."/>
            <person name="Zhao F."/>
            <person name="Cao W."/>
        </authorList>
    </citation>
    <scope>NUCLEOTIDE SEQUENCE</scope>
    <source>
        <strain evidence="1">Hyas-2018</strain>
    </source>
</reference>
<gene>
    <name evidence="1" type="ORF">HPB50_021733</name>
</gene>
<dbReference type="Proteomes" id="UP000821845">
    <property type="component" value="Chromosome 1"/>
</dbReference>
<proteinExistence type="predicted"/>
<name>A0ACB7TNZ0_HYAAI</name>
<evidence type="ECO:0000313" key="2">
    <source>
        <dbReference type="Proteomes" id="UP000821845"/>
    </source>
</evidence>
<organism evidence="1 2">
    <name type="scientific">Hyalomma asiaticum</name>
    <name type="common">Tick</name>
    <dbReference type="NCBI Taxonomy" id="266040"/>
    <lineage>
        <taxon>Eukaryota</taxon>
        <taxon>Metazoa</taxon>
        <taxon>Ecdysozoa</taxon>
        <taxon>Arthropoda</taxon>
        <taxon>Chelicerata</taxon>
        <taxon>Arachnida</taxon>
        <taxon>Acari</taxon>
        <taxon>Parasitiformes</taxon>
        <taxon>Ixodida</taxon>
        <taxon>Ixodoidea</taxon>
        <taxon>Ixodidae</taxon>
        <taxon>Hyalomminae</taxon>
        <taxon>Hyalomma</taxon>
    </lineage>
</organism>
<sequence length="612" mass="66369">MAVCDAVHDLNSTALQCAFVRDTDDCHVDESWLEYTTFAYCGPLAPYLPVGAELLWMALFFLVLGMTADDFLCPALVVVSRTLHLSESVAGVTLLAFGNGAPDIISSLVGIEKSRPALVISELLGAGTFVTSVVAGTVFLLCRFELEPDSFLRDTAFYLAASFWTFYLFHAGGVTLGHAVGYLGLYCVYIVVVLAAHFWKQAHPEDLPTFPDSSVRVVVDVPLDVPSDVPADPPTRNHLLVPPAPPDWVEERRSSVSSVASNVSSGDARRRRSSTGSLHRHHEHAIAAFLQASHEASVERRISQCSQPTLEHVVLSEKTPLLGSTGTSAVAQDTRPWAEFLSQLVPWDPDEWAERGVAGKIYDVVTFPVRFVLVLTVPVVDYENTKDNWCRPLNALHCVTSPFFVVIVLGRADDYVADKIPSWTLALLIGGIFGLLVWFSSSFESAPRYHFAFGYAGFILSVLWIYGVANELLGLLRTLGLVAGFSDAILGLTVLAWGNSLGDFVTNVSVARQGYPSMAMAACFGGPLLNLLIGVGLPYTIRLAPEGFGVRLPLELTPLVSTLYGGLVASLLLSLYATLFCRYQSSRIHGASLLALYALFLAVAVTVEKTYA</sequence>
<protein>
    <submittedName>
        <fullName evidence="1">Uncharacterized protein</fullName>
    </submittedName>
</protein>
<evidence type="ECO:0000313" key="1">
    <source>
        <dbReference type="EMBL" id="KAH6947841.1"/>
    </source>
</evidence>
<dbReference type="EMBL" id="CM023481">
    <property type="protein sequence ID" value="KAH6947841.1"/>
    <property type="molecule type" value="Genomic_DNA"/>
</dbReference>
<comment type="caution">
    <text evidence="1">The sequence shown here is derived from an EMBL/GenBank/DDBJ whole genome shotgun (WGS) entry which is preliminary data.</text>
</comment>
<keyword evidence="2" id="KW-1185">Reference proteome</keyword>